<sequence>MEILTDLTNKAVRYGFVVACVVIGCAAWPSALNADPIPTLYNTGVNDDYELLDDLAPDPHYKLVVNPDSDLIHPFVVKSDEFPIPPWLANGPDSKWLAVREGENANGINGNYTYRTSFDLTGFDLEMVYIDMGWSVDNTGVNVLLNGKPLRDIDDTPMTIGAAGFGGWAYHTIESDQRFIPGINTLDFLVFNAGTQVNPIGLRVEFDADADPLDADEKPMVRTLFAVQGDNFVDTIPDLWQVIQDEPSVYPETVTVRAGQQVSFMVTASAADASYEWQRDGNAIAGANGPMLTLSEVETDQSGSYTVKVSNGGGSATSGAVTLTVLPTVELNVGRYARIHVNGIAGRTYRLESTTTAGQAFSGGQEITLPAEGAGSLVEPLAKPSELFRVKLLP</sequence>
<proteinExistence type="predicted"/>
<evidence type="ECO:0000256" key="1">
    <source>
        <dbReference type="SAM" id="Phobius"/>
    </source>
</evidence>
<dbReference type="InterPro" id="IPR003599">
    <property type="entry name" value="Ig_sub"/>
</dbReference>
<dbReference type="SMART" id="SM00409">
    <property type="entry name" value="IG"/>
    <property type="match status" value="1"/>
</dbReference>
<protein>
    <recommendedName>
        <fullName evidence="2">Ig-like domain-containing protein</fullName>
    </recommendedName>
</protein>
<feature type="transmembrane region" description="Helical" evidence="1">
    <location>
        <begin position="12"/>
        <end position="31"/>
    </location>
</feature>
<dbReference type="Pfam" id="PF13895">
    <property type="entry name" value="Ig_2"/>
    <property type="match status" value="1"/>
</dbReference>
<dbReference type="InterPro" id="IPR013783">
    <property type="entry name" value="Ig-like_fold"/>
</dbReference>
<gene>
    <name evidence="3" type="ORF">METZ01_LOCUS134832</name>
</gene>
<keyword evidence="1" id="KW-1133">Transmembrane helix</keyword>
<reference evidence="3" key="1">
    <citation type="submission" date="2018-05" db="EMBL/GenBank/DDBJ databases">
        <authorList>
            <person name="Lanie J.A."/>
            <person name="Ng W.-L."/>
            <person name="Kazmierczak K.M."/>
            <person name="Andrzejewski T.M."/>
            <person name="Davidsen T.M."/>
            <person name="Wayne K.J."/>
            <person name="Tettelin H."/>
            <person name="Glass J.I."/>
            <person name="Rusch D."/>
            <person name="Podicherti R."/>
            <person name="Tsui H.-C.T."/>
            <person name="Winkler M.E."/>
        </authorList>
    </citation>
    <scope>NUCLEOTIDE SEQUENCE</scope>
</reference>
<keyword evidence="1" id="KW-0472">Membrane</keyword>
<dbReference type="SUPFAM" id="SSF48726">
    <property type="entry name" value="Immunoglobulin"/>
    <property type="match status" value="1"/>
</dbReference>
<dbReference type="AlphaFoldDB" id="A0A381YY86"/>
<dbReference type="EMBL" id="UINC01019367">
    <property type="protein sequence ID" value="SVA81978.1"/>
    <property type="molecule type" value="Genomic_DNA"/>
</dbReference>
<keyword evidence="1" id="KW-0812">Transmembrane</keyword>
<dbReference type="InterPro" id="IPR007110">
    <property type="entry name" value="Ig-like_dom"/>
</dbReference>
<evidence type="ECO:0000313" key="3">
    <source>
        <dbReference type="EMBL" id="SVA81978.1"/>
    </source>
</evidence>
<dbReference type="PROSITE" id="PS50835">
    <property type="entry name" value="IG_LIKE"/>
    <property type="match status" value="1"/>
</dbReference>
<organism evidence="3">
    <name type="scientific">marine metagenome</name>
    <dbReference type="NCBI Taxonomy" id="408172"/>
    <lineage>
        <taxon>unclassified sequences</taxon>
        <taxon>metagenomes</taxon>
        <taxon>ecological metagenomes</taxon>
    </lineage>
</organism>
<feature type="domain" description="Ig-like" evidence="2">
    <location>
        <begin position="247"/>
        <end position="324"/>
    </location>
</feature>
<name>A0A381YY86_9ZZZZ</name>
<accession>A0A381YY86</accession>
<evidence type="ECO:0000259" key="2">
    <source>
        <dbReference type="PROSITE" id="PS50835"/>
    </source>
</evidence>
<dbReference type="Gene3D" id="2.60.40.10">
    <property type="entry name" value="Immunoglobulins"/>
    <property type="match status" value="1"/>
</dbReference>
<dbReference type="InterPro" id="IPR036179">
    <property type="entry name" value="Ig-like_dom_sf"/>
</dbReference>